<evidence type="ECO:0008006" key="4">
    <source>
        <dbReference type="Google" id="ProtNLM"/>
    </source>
</evidence>
<dbReference type="GO" id="GO:0005634">
    <property type="term" value="C:nucleus"/>
    <property type="evidence" value="ECO:0007669"/>
    <property type="project" value="TreeGrafter"/>
</dbReference>
<dbReference type="PANTHER" id="PTHR14398">
    <property type="entry name" value="RNA RECOGNITION RRM/RNP DOMAIN"/>
    <property type="match status" value="1"/>
</dbReference>
<dbReference type="EMBL" id="JARKHS020009972">
    <property type="protein sequence ID" value="KAK8779272.1"/>
    <property type="molecule type" value="Genomic_DNA"/>
</dbReference>
<dbReference type="GO" id="GO:0003723">
    <property type="term" value="F:RNA binding"/>
    <property type="evidence" value="ECO:0007669"/>
    <property type="project" value="UniProtKB-KW"/>
</dbReference>
<dbReference type="Proteomes" id="UP001321473">
    <property type="component" value="Unassembled WGS sequence"/>
</dbReference>
<gene>
    <name evidence="2" type="ORF">V5799_019389</name>
</gene>
<dbReference type="InterPro" id="IPR045137">
    <property type="entry name" value="RBM26/27"/>
</dbReference>
<protein>
    <recommendedName>
        <fullName evidence="4">PWI domain-containing protein</fullName>
    </recommendedName>
</protein>
<keyword evidence="1" id="KW-0694">RNA-binding</keyword>
<organism evidence="2 3">
    <name type="scientific">Amblyomma americanum</name>
    <name type="common">Lone star tick</name>
    <dbReference type="NCBI Taxonomy" id="6943"/>
    <lineage>
        <taxon>Eukaryota</taxon>
        <taxon>Metazoa</taxon>
        <taxon>Ecdysozoa</taxon>
        <taxon>Arthropoda</taxon>
        <taxon>Chelicerata</taxon>
        <taxon>Arachnida</taxon>
        <taxon>Acari</taxon>
        <taxon>Parasitiformes</taxon>
        <taxon>Ixodida</taxon>
        <taxon>Ixodoidea</taxon>
        <taxon>Ixodidae</taxon>
        <taxon>Amblyomminae</taxon>
        <taxon>Amblyomma</taxon>
    </lineage>
</organism>
<evidence type="ECO:0000313" key="2">
    <source>
        <dbReference type="EMBL" id="KAK8779272.1"/>
    </source>
</evidence>
<evidence type="ECO:0000256" key="1">
    <source>
        <dbReference type="ARBA" id="ARBA00022884"/>
    </source>
</evidence>
<sequence length="82" mass="9181">MIIENADALKSWLTGCLEHMCDADPAALAKYVIALVKKDKNEKELKDICLDQLDVFLQKGKTISITASNSNYLQSTDMSRLF</sequence>
<evidence type="ECO:0000313" key="3">
    <source>
        <dbReference type="Proteomes" id="UP001321473"/>
    </source>
</evidence>
<comment type="caution">
    <text evidence="2">The sequence shown here is derived from an EMBL/GenBank/DDBJ whole genome shotgun (WGS) entry which is preliminary data.</text>
</comment>
<dbReference type="AlphaFoldDB" id="A0AAQ4EXE6"/>
<keyword evidence="3" id="KW-1185">Reference proteome</keyword>
<reference evidence="2 3" key="1">
    <citation type="journal article" date="2023" name="Arcadia Sci">
        <title>De novo assembly of a long-read Amblyomma americanum tick genome.</title>
        <authorList>
            <person name="Chou S."/>
            <person name="Poskanzer K.E."/>
            <person name="Rollins M."/>
            <person name="Thuy-Boun P.S."/>
        </authorList>
    </citation>
    <scope>NUCLEOTIDE SEQUENCE [LARGE SCALE GENOMIC DNA]</scope>
    <source>
        <strain evidence="2">F_SG_1</strain>
        <tissue evidence="2">Salivary glands</tissue>
    </source>
</reference>
<accession>A0AAQ4EXE6</accession>
<proteinExistence type="predicted"/>
<name>A0AAQ4EXE6_AMBAM</name>
<dbReference type="PANTHER" id="PTHR14398:SF0">
    <property type="entry name" value="ZINC FINGER PROTEIN SWM"/>
    <property type="match status" value="1"/>
</dbReference>